<name>A0A8W8IRH1_MAGGI</name>
<evidence type="ECO:0000256" key="1">
    <source>
        <dbReference type="ARBA" id="ARBA00004613"/>
    </source>
</evidence>
<dbReference type="EnsemblMetazoa" id="G15102.1">
    <property type="protein sequence ID" value="G15102.1:cds"/>
    <property type="gene ID" value="G15102"/>
</dbReference>
<comment type="subcellular location">
    <subcellularLocation>
        <location evidence="1">Secreted</location>
    </subcellularLocation>
</comment>
<evidence type="ECO:0000256" key="4">
    <source>
        <dbReference type="ARBA" id="ARBA00022729"/>
    </source>
</evidence>
<sequence>MIEENLNTPEAQQVYNLICKSTTFNTYNDGKIDIWIIPVATLCRDPESLNITTLQMDVEKKLTLRNVPNSFVEKRTHTRRFNARCPSKTDVLSGPKFRTSICPTYRVTDVDVNRIPQTIVQRRCKCTECLSVLDSTLGPRAFSRCVPTFQYQMVLRRVGCASGVFEYKPVMEPFVVGCSCKLFFDQ</sequence>
<dbReference type="Proteomes" id="UP000005408">
    <property type="component" value="Unassembled WGS sequence"/>
</dbReference>
<dbReference type="GO" id="GO:0005576">
    <property type="term" value="C:extracellular region"/>
    <property type="evidence" value="ECO:0007669"/>
    <property type="project" value="UniProtKB-SubCell"/>
</dbReference>
<evidence type="ECO:0000313" key="6">
    <source>
        <dbReference type="Proteomes" id="UP000005408"/>
    </source>
</evidence>
<dbReference type="AlphaFoldDB" id="A0A8W8IRH1"/>
<dbReference type="Pfam" id="PF06083">
    <property type="entry name" value="IL17"/>
    <property type="match status" value="1"/>
</dbReference>
<keyword evidence="6" id="KW-1185">Reference proteome</keyword>
<evidence type="ECO:0008006" key="7">
    <source>
        <dbReference type="Google" id="ProtNLM"/>
    </source>
</evidence>
<dbReference type="Gene3D" id="2.10.90.10">
    <property type="entry name" value="Cystine-knot cytokines"/>
    <property type="match status" value="1"/>
</dbReference>
<dbReference type="SUPFAM" id="SSF57501">
    <property type="entry name" value="Cystine-knot cytokines"/>
    <property type="match status" value="1"/>
</dbReference>
<evidence type="ECO:0000256" key="2">
    <source>
        <dbReference type="ARBA" id="ARBA00007236"/>
    </source>
</evidence>
<keyword evidence="4" id="KW-0732">Signal</keyword>
<protein>
    <recommendedName>
        <fullName evidence="7">Interleukin 17-like protein</fullName>
    </recommendedName>
</protein>
<dbReference type="InterPro" id="IPR010345">
    <property type="entry name" value="IL-17_fam"/>
</dbReference>
<organism evidence="5 6">
    <name type="scientific">Magallana gigas</name>
    <name type="common">Pacific oyster</name>
    <name type="synonym">Crassostrea gigas</name>
    <dbReference type="NCBI Taxonomy" id="29159"/>
    <lineage>
        <taxon>Eukaryota</taxon>
        <taxon>Metazoa</taxon>
        <taxon>Spiralia</taxon>
        <taxon>Lophotrochozoa</taxon>
        <taxon>Mollusca</taxon>
        <taxon>Bivalvia</taxon>
        <taxon>Autobranchia</taxon>
        <taxon>Pteriomorphia</taxon>
        <taxon>Ostreida</taxon>
        <taxon>Ostreoidea</taxon>
        <taxon>Ostreidae</taxon>
        <taxon>Magallana</taxon>
    </lineage>
</organism>
<accession>A0A8W8IRH1</accession>
<dbReference type="InterPro" id="IPR029034">
    <property type="entry name" value="Cystine-knot_cytokine"/>
</dbReference>
<reference evidence="5" key="1">
    <citation type="submission" date="2022-08" db="UniProtKB">
        <authorList>
            <consortium name="EnsemblMetazoa"/>
        </authorList>
    </citation>
    <scope>IDENTIFICATION</scope>
    <source>
        <strain evidence="5">05x7-T-G4-1.051#20</strain>
    </source>
</reference>
<dbReference type="GO" id="GO:0005125">
    <property type="term" value="F:cytokine activity"/>
    <property type="evidence" value="ECO:0007669"/>
    <property type="project" value="InterPro"/>
</dbReference>
<keyword evidence="3" id="KW-0964">Secreted</keyword>
<comment type="similarity">
    <text evidence="2">Belongs to the IL-17 family.</text>
</comment>
<evidence type="ECO:0000256" key="3">
    <source>
        <dbReference type="ARBA" id="ARBA00022525"/>
    </source>
</evidence>
<evidence type="ECO:0000313" key="5">
    <source>
        <dbReference type="EnsemblMetazoa" id="G15102.1:cds"/>
    </source>
</evidence>
<proteinExistence type="inferred from homology"/>